<dbReference type="AlphaFoldDB" id="A0A1A8X7M2"/>
<dbReference type="VEuPathDB" id="PlasmoDB:PmUG01_11014500"/>
<organism evidence="2 3">
    <name type="scientific">Plasmodium malariae</name>
    <dbReference type="NCBI Taxonomy" id="5858"/>
    <lineage>
        <taxon>Eukaryota</taxon>
        <taxon>Sar</taxon>
        <taxon>Alveolata</taxon>
        <taxon>Apicomplexa</taxon>
        <taxon>Aconoidasida</taxon>
        <taxon>Haemosporida</taxon>
        <taxon>Plasmodiidae</taxon>
        <taxon>Plasmodium</taxon>
        <taxon>Plasmodium (Plasmodium)</taxon>
    </lineage>
</organism>
<keyword evidence="1" id="KW-0812">Transmembrane</keyword>
<gene>
    <name evidence="2" type="ORF">PMALA_072350</name>
</gene>
<dbReference type="EMBL" id="FLQW01006002">
    <property type="protein sequence ID" value="SBS99774.1"/>
    <property type="molecule type" value="Genomic_DNA"/>
</dbReference>
<dbReference type="InterPro" id="IPR022139">
    <property type="entry name" value="Fam-L/Fam-M-like_plasmodium"/>
</dbReference>
<proteinExistence type="predicted"/>
<evidence type="ECO:0000313" key="3">
    <source>
        <dbReference type="Proteomes" id="UP000078597"/>
    </source>
</evidence>
<dbReference type="Pfam" id="PF12420">
    <property type="entry name" value="DUF3671"/>
    <property type="match status" value="1"/>
</dbReference>
<sequence length="170" mass="20647">SNFCKYLDKKDVIDEKLYTRNYRLLAKYKKEKYSNIVRTKEDILNNGYYEMKHICRNGKVSKKKNKLPKVSTSNSLGDYKQTEKSKFYEYNKVNTYNRKKMLDKIYYKNVLEYSKNADFSSGKNVVDIMKMFIPLYILWFIILVRFFYNLRETGKYKNLLHLKSKMNYTE</sequence>
<name>A0A1A8X7M2_PLAMA</name>
<evidence type="ECO:0000313" key="2">
    <source>
        <dbReference type="EMBL" id="SBS99774.1"/>
    </source>
</evidence>
<evidence type="ECO:0000256" key="1">
    <source>
        <dbReference type="SAM" id="Phobius"/>
    </source>
</evidence>
<accession>A0A1A8X7M2</accession>
<feature type="non-terminal residue" evidence="2">
    <location>
        <position position="1"/>
    </location>
</feature>
<keyword evidence="1" id="KW-0472">Membrane</keyword>
<dbReference type="Proteomes" id="UP000078597">
    <property type="component" value="Unassembled WGS sequence"/>
</dbReference>
<feature type="transmembrane region" description="Helical" evidence="1">
    <location>
        <begin position="131"/>
        <end position="148"/>
    </location>
</feature>
<keyword evidence="1" id="KW-1133">Transmembrane helix</keyword>
<reference evidence="3" key="1">
    <citation type="submission" date="2016-05" db="EMBL/GenBank/DDBJ databases">
        <authorList>
            <person name="Naeem Raeece"/>
        </authorList>
    </citation>
    <scope>NUCLEOTIDE SEQUENCE [LARGE SCALE GENOMIC DNA]</scope>
</reference>
<protein>
    <submittedName>
        <fullName evidence="2">Uncharacterized protein</fullName>
    </submittedName>
</protein>